<evidence type="ECO:0000313" key="7">
    <source>
        <dbReference type="Proteomes" id="UP000692954"/>
    </source>
</evidence>
<dbReference type="InterPro" id="IPR026847">
    <property type="entry name" value="VPS13"/>
</dbReference>
<dbReference type="InterPro" id="IPR001849">
    <property type="entry name" value="PH_domain"/>
</dbReference>
<evidence type="ECO:0000256" key="1">
    <source>
        <dbReference type="ARBA" id="ARBA00006545"/>
    </source>
</evidence>
<dbReference type="GO" id="GO:0006869">
    <property type="term" value="P:lipid transport"/>
    <property type="evidence" value="ECO:0007669"/>
    <property type="project" value="UniProtKB-KW"/>
</dbReference>
<name>A0A8S1KPL1_9CILI</name>
<dbReference type="EMBL" id="CAJJDN010000009">
    <property type="protein sequence ID" value="CAD8055052.1"/>
    <property type="molecule type" value="Genomic_DNA"/>
</dbReference>
<evidence type="ECO:0000313" key="6">
    <source>
        <dbReference type="EMBL" id="CAD8055052.1"/>
    </source>
</evidence>
<accession>A0A8S1KPL1</accession>
<keyword evidence="4" id="KW-0175">Coiled coil</keyword>
<dbReference type="InterPro" id="IPR009543">
    <property type="entry name" value="VPS13_VAB"/>
</dbReference>
<dbReference type="InterPro" id="IPR026854">
    <property type="entry name" value="VPS13_N"/>
</dbReference>
<evidence type="ECO:0000259" key="5">
    <source>
        <dbReference type="SMART" id="SM00233"/>
    </source>
</evidence>
<keyword evidence="2" id="KW-0813">Transport</keyword>
<dbReference type="OrthoDB" id="272810at2759"/>
<keyword evidence="7" id="KW-1185">Reference proteome</keyword>
<dbReference type="PANTHER" id="PTHR16166:SF93">
    <property type="entry name" value="INTERMEMBRANE LIPID TRANSFER PROTEIN VPS13"/>
    <property type="match status" value="1"/>
</dbReference>
<dbReference type="Pfam" id="PF25036">
    <property type="entry name" value="VPS13_VAB"/>
    <property type="match status" value="1"/>
</dbReference>
<dbReference type="Pfam" id="PF12624">
    <property type="entry name" value="VPS13_N"/>
    <property type="match status" value="1"/>
</dbReference>
<dbReference type="CDD" id="cd00821">
    <property type="entry name" value="PH"/>
    <property type="match status" value="1"/>
</dbReference>
<reference evidence="6" key="1">
    <citation type="submission" date="2021-01" db="EMBL/GenBank/DDBJ databases">
        <authorList>
            <consortium name="Genoscope - CEA"/>
            <person name="William W."/>
        </authorList>
    </citation>
    <scope>NUCLEOTIDE SEQUENCE</scope>
</reference>
<dbReference type="Proteomes" id="UP000692954">
    <property type="component" value="Unassembled WGS sequence"/>
</dbReference>
<dbReference type="GO" id="GO:0006623">
    <property type="term" value="P:protein targeting to vacuole"/>
    <property type="evidence" value="ECO:0007669"/>
    <property type="project" value="TreeGrafter"/>
</dbReference>
<dbReference type="SMART" id="SM00233">
    <property type="entry name" value="PH"/>
    <property type="match status" value="1"/>
</dbReference>
<feature type="domain" description="PH" evidence="5">
    <location>
        <begin position="781"/>
        <end position="877"/>
    </location>
</feature>
<comment type="similarity">
    <text evidence="1">Belongs to the VPS13 family.</text>
</comment>
<protein>
    <recommendedName>
        <fullName evidence="5">PH domain-containing protein</fullName>
    </recommendedName>
</protein>
<keyword evidence="3" id="KW-0445">Lipid transport</keyword>
<organism evidence="6 7">
    <name type="scientific">Paramecium sonneborni</name>
    <dbReference type="NCBI Taxonomy" id="65129"/>
    <lineage>
        <taxon>Eukaryota</taxon>
        <taxon>Sar</taxon>
        <taxon>Alveolata</taxon>
        <taxon>Ciliophora</taxon>
        <taxon>Intramacronucleata</taxon>
        <taxon>Oligohymenophorea</taxon>
        <taxon>Peniculida</taxon>
        <taxon>Parameciidae</taxon>
        <taxon>Paramecium</taxon>
    </lineage>
</organism>
<comment type="caution">
    <text evidence="6">The sequence shown here is derived from an EMBL/GenBank/DDBJ whole genome shotgun (WGS) entry which is preliminary data.</text>
</comment>
<sequence>MFESLLEKILNSVLGKFIDGFDAQNLHIGIWSGEVTIQNVSLKADVLKMLELPIKLCFSHVGKLKLNVPWKSLTSSPVEVVLQDLFLIISLEHPDHWQFVDYSGFLKKMEILEKFKEQIITSITEKTKQEKDKEDGYFMKFLFKIIDNIQLSITNIHIRFEDTIRNEFAWGISIKSIETFTCNQEWKKQYFDRTKEENKKVPLQKLLQLINIGAYWNQQEKDLLYQKEKNEILQKMTEMVISQQDPKEHPRFAQFILLLNAQGKLFQNTSGRFDSPEFSFSLELNTIDLAIENLQLQQLIRMAELFSLFQNRLNKQKKQKLQLSSQQIEDQKLIFLNLYEKILRSSDQTNKALTKNENDLFEQSVSNLSIDVLCESAREIIKVVEKERAIKEAENKKKKKGGWFSWGSKKDDNIIDEKEKDELSKFIDQLADSPDIKDLKRPSDYVWLQVKVKLKSGSIYVLKQFEAKREGVQLNYSGLNGQLEVKDSGMIVKLGLQYIGIDLVTEPIQNDVVMYSEQKRKIFLEQVNKQQKFIDFIFEINPIHHKGVDKYLKLETGSLKLIFNPIIIVRIQQFIDFQIKDETLKNAAWDQVEHAQDLAVNQMVKTQLSPSILYVDVTVKSTIVLVPIPETNENWLLNLGDVQILTPNLSEVHYENFEIKLQDFTFQHYKSMEECQKCIVNGSYLNNIDYSYSVIQNFKVQINSKLLRRSSNPPIDLSLLQIEGVLPQLNIFVNLLIYNRIIKIADCFIAPITEPEEAQLRQSRMTIEKAQTERTALVQTATKVGKIWKRGQLLKWTQYTGVLSGGYIYLFAKPKDEQAESYFWVRNSDFEDVPQNEAGMNNAFYIKNKYGDTLIAFDKQKIANDWKEAIEEMRTILKVEKHHEHTHLNDNKINSKENRPIKFKFELQGFCMQLQDDKSTNWLQVVISGLSAATSILNGSIDLDLKLRDLYVQDSVQNYLNPLFKFIVKSDPDPQSNELINITVQQINNKDKKYKNKNLIFQVTFGTLSVIAKPLVIAKLIHFVTPLQKTNQIQGYQYLEQEKKKQEQTKKELEAIAHTTKFDGMQDIILMDIHVTIRSINAILVHRFTILPLAEIKIQNTEISLIKYVDELQLNGTLGNFQLFDLTNYPNTLSQESEYNLIQPKQMVGVKLQQQSLLKMNLFLYTDGSIKIVNNINIIIQVEMSQLIINVMMQPVLRLLDYTLQQLLYALQHPQQIISPNAELLQIAEEDIDQYQNKKAQYQKQIINLSDDESSTLKKLLNNPPGMKLDVKINNPQVILKPNQDSNQSMVIDLGTILVSNQRILAQDRANTQESISVWVDQFLLNMKDIQIYQQNDSVKREFSLPFDFNIKVEIFTLLEKYQLNYPKVKFDEQLKINCFVTPMILQITHSDYMFLMKSLFHNIAFDDGFDNMIRIKNAEYFKAFFTQQNLQQIKLREMLLSKNDQPQINFSLDIENFTIFLLRDIQPKPTPFLKMMLIMMRITFQKCNNGTMKVKLLIRDMEGNMFQEDQQLQEFIELPFIGNMNFQQRYTKEQVTNLNGLMRGKRNLSNADQQQNLENSGWLNQNIKRENIFKFEDALNQQIDLNTQYKLNFSLQMTVNGDKIIIVDLSDFKLQLHAGPLFETLSLIAMDDPELNPNPGKFINNQEFKIQQVQQQQSGVLSIKVNLRNVITCVPSSIESNVLAIKGVFDITLKMYPQKTLKQVQNEIIEKNIPEKDWNKLNIFMSLDAKLQRIEIFICKSYELGKKVDFKQVQKREILQPADIQVFIARSAVFIANSKDFGNDFDIKCRISPINLKVSFKDLLTIKTGLTYQLSQMPKQNSEDINQKQKNNELSKLDASHLDKLQMNSMKVDLEIDKTKIIVLNDMGNTFAPLFDLQVDLLKLILQKKPILFEISILIPFELNNFNPYTSRWEPIIEKIEFQIIFLQSLLGETNNLITIEQLKENESFNLTLSTVCIQTIMKVLKIINKMFKKIDHSSKKSASKSSLVIENEQSEENLIQESPYAIRNLTGRPLQIDFIDNPNIERLNVPMNQQLNLVYDDENDMMNNKKIRRVNVNIKLDKKTFPLNRIDLDKTKGKLYEQDGIQAYGIVKLDKISSQKILVVSSPVIIINKTSKTIILEIKDDKNQQIFKLAPLDNQQNMNNVAPIPIGFENSKICFKIDDCPQFSEQFKVDALIRNLMQGQSQVVHSRDGINIQFKIYVDQDYKDKVKIELQAPYRITNSLPRDIYVQMLNHRKETTFIRKLQPKETMEDYQHFLPNLDKKINTYIRVLVQGFYWSNEYQLSVMQTEEGQKNKDDCIGRLTLHDGMNNQLILLIYEPWRQSEYNLATREFIIYTTGYIINKSGMELQYYTSEKKKDIELIAGQNSINTGDLIDKNIIFIGPENGNVLQLSHSSAPYKKSQFPIEISTIGEPYIDVIKVDEQDSTQFVQTYLGAKLELKVCNNKHTLFTKVITLQPRFILVNNCDEELNITNNDGSYNQVIQPNQRTIYQIKYNPKQKDRFEQQFITMNLNNSMYNSSGRINISAIGIVNYQLRHKEKASDRLYFSCDTRQEESSLYIIFTQQTLDQAPYKIELDAQILELEILELKVTLRQDNQIAYFAWDDPQLNTKTLSVELRVADDPYNSYTPFKYKLNPDIIGVFKIYTFRPKKGAKVDPISVALTIMPSGNQKHVKVAIATEEQKSLYQSKPKQDFLKSVKEKENLGIEANEDSIRQSYSLQQSRQSQQQDTDKILNRINLKVNSFSLSFVHNSLIKKRPAEYFHFLCKNIEFVTISTNISLVLQLRIQYINFDHNAEFFVQFPVILTPQKYSLYQPIEIKQDQQEQQQQQQSVKQYQQSEKYFFNFLIMKDNRVSTINLFQNITLEIDPFEVKIEQLFINNLLDFIWALTSFQGLINEYDKNQSVILMKQKQSDVQSFQDKQQSNSLAQIQSVYQINEEWRQKQLPKAQLPTYISEIIISPIAINVTFQMTGKGNLQLAQSALFASIAQALGVAFTDISDVPIFISGWKLDNCFDTIPGMLGKMMQFYKFEGMKQVGKIIGSLSIIGNPIGLFNNVSTGFKDFIDKPAAGLTQGPLEAGLGLAQGAGSLVSHTIMGAVNSLNLIAGSVGGGLANLAMDEDYLRKREKMKMQKPKHLGQGLGQGAQSIMTGITDGIAGLFLKPIQETKEKGLKGVFTGTAKGVAGLIIKPITGILDGLSSTAAGIQNTVQYFDDKPNGNRSRNVRPVYGFEGYITEFNKIDAEAYATLQFIRRGQLINNRFVAAYFISSEQDGYCMLNLTIEHFIYMSVKKKKKVWILSTNEIVHLDILPSGIKIQVNKPQKQLKDKYITQLMIEEDQKYVIYQTMQNIWDSVKANTS</sequence>
<feature type="coiled-coil region" evidence="4">
    <location>
        <begin position="1225"/>
        <end position="1252"/>
    </location>
</feature>
<evidence type="ECO:0000256" key="4">
    <source>
        <dbReference type="SAM" id="Coils"/>
    </source>
</evidence>
<proteinExistence type="inferred from homology"/>
<gene>
    <name evidence="6" type="ORF">PSON_ATCC_30995.1.T0090027</name>
</gene>
<evidence type="ECO:0000256" key="3">
    <source>
        <dbReference type="ARBA" id="ARBA00023055"/>
    </source>
</evidence>
<evidence type="ECO:0000256" key="2">
    <source>
        <dbReference type="ARBA" id="ARBA00022448"/>
    </source>
</evidence>
<dbReference type="PANTHER" id="PTHR16166">
    <property type="entry name" value="VACUOLAR PROTEIN SORTING-ASSOCIATED PROTEIN VPS13"/>
    <property type="match status" value="1"/>
</dbReference>
<dbReference type="GO" id="GO:0045053">
    <property type="term" value="P:protein retention in Golgi apparatus"/>
    <property type="evidence" value="ECO:0007669"/>
    <property type="project" value="TreeGrafter"/>
</dbReference>